<feature type="compositionally biased region" description="Polar residues" evidence="4">
    <location>
        <begin position="174"/>
        <end position="187"/>
    </location>
</feature>
<feature type="compositionally biased region" description="Basic and acidic residues" evidence="4">
    <location>
        <begin position="119"/>
        <end position="172"/>
    </location>
</feature>
<sequence>MFNHKEGPGAQQHFSSSGNTNSQEPWNRLHRTPPSFPTLPPWLKPGDVERGTCIGSQGRDRDSDKRDILGGNEDRDRDSLEKRHPSHPPPIPVHPLNLLGHSRPPEHHRNHLPPASGDLQREKENKAKEREREPSDSWKDSGAEDHKLKDSQQSDKDTPIVHNGRATEDKVPNRGTTSPYVRQNSLERSNEGLNREALEKKTELMYEQQKKNCEVTVKEERKEEQEGAQLTTYRALYSFVARNADELSIDAHGLIEVDEHTVGEPGWLFGSYHGNRGWFPQSYAEKCPTPSPLASSASSRGKASGPPPTLKARDSGVEEEGDSTASVLSDAPQPSGSLLARAVSSWSATSETLLSPSSDASSALLSFSQGDVISVLQQRDDWWFGQLNGMQGWFPQTCVTLEAAGNPDLDSLDSCDPAQLEEYVALYTYESPETGDLTFAEGDVVMVTEREGEWWRGCIGDQTGVFPSNYVRPVEPEGSRPGVSNKRPAEIAQAITSTLAPAAHRLCLSPGQLVVVRAKNSTGWWLGELQVRGRKRQKGWLHSSHVRLLGPSSSKSSPSPLPVCQVIAMYDYAAANQDELSFSKGQLINVLDKTNPDWWKGEANGVTGLLPTNYVTMTTESDPSQQ</sequence>
<feature type="domain" description="SH3" evidence="5">
    <location>
        <begin position="561"/>
        <end position="620"/>
    </location>
</feature>
<dbReference type="PANTHER" id="PTHR46026:SF1">
    <property type="entry name" value="RHO-TYPE GUANINE NUCLEOTIDE EXCHANGE FACTOR, ISOFORM F"/>
    <property type="match status" value="1"/>
</dbReference>
<dbReference type="SMART" id="SM00326">
    <property type="entry name" value="SH3"/>
    <property type="match status" value="5"/>
</dbReference>
<reference evidence="6" key="2">
    <citation type="submission" date="2016-06" db="EMBL/GenBank/DDBJ databases">
        <title>The genome of a short-lived fish provides insights into sex chromosome evolution and the genetic control of aging.</title>
        <authorList>
            <person name="Reichwald K."/>
            <person name="Felder M."/>
            <person name="Petzold A."/>
            <person name="Koch P."/>
            <person name="Groth M."/>
            <person name="Platzer M."/>
        </authorList>
    </citation>
    <scope>NUCLEOTIDE SEQUENCE</scope>
    <source>
        <tissue evidence="6">Brain</tissue>
    </source>
</reference>
<feature type="compositionally biased region" description="Low complexity" evidence="4">
    <location>
        <begin position="292"/>
        <end position="304"/>
    </location>
</feature>
<evidence type="ECO:0000256" key="3">
    <source>
        <dbReference type="PROSITE-ProRule" id="PRU00192"/>
    </source>
</evidence>
<dbReference type="InterPro" id="IPR001452">
    <property type="entry name" value="SH3_domain"/>
</dbReference>
<dbReference type="InterPro" id="IPR036028">
    <property type="entry name" value="SH3-like_dom_sf"/>
</dbReference>
<dbReference type="SUPFAM" id="SSF50044">
    <property type="entry name" value="SH3-domain"/>
    <property type="match status" value="5"/>
</dbReference>
<protein>
    <submittedName>
        <fullName evidence="6">Intersectin 2a</fullName>
    </submittedName>
</protein>
<evidence type="ECO:0000256" key="2">
    <source>
        <dbReference type="ARBA" id="ARBA00022553"/>
    </source>
</evidence>
<reference evidence="6" key="1">
    <citation type="submission" date="2016-05" db="EMBL/GenBank/DDBJ databases">
        <authorList>
            <person name="Lavstsen T."/>
            <person name="Jespersen J.S."/>
        </authorList>
    </citation>
    <scope>NUCLEOTIDE SEQUENCE</scope>
    <source>
        <tissue evidence="6">Brain</tissue>
    </source>
</reference>
<feature type="compositionally biased region" description="Pro residues" evidence="4">
    <location>
        <begin position="34"/>
        <end position="43"/>
    </location>
</feature>
<dbReference type="PANTHER" id="PTHR46026">
    <property type="entry name" value="RHO-TYPE GUANINE NUCLEOTIDE EXCHANGE FACTOR, ISOFORM F"/>
    <property type="match status" value="1"/>
</dbReference>
<evidence type="ECO:0000256" key="1">
    <source>
        <dbReference type="ARBA" id="ARBA00022443"/>
    </source>
</evidence>
<evidence type="ECO:0000259" key="5">
    <source>
        <dbReference type="PROSITE" id="PS50002"/>
    </source>
</evidence>
<dbReference type="PROSITE" id="PS50002">
    <property type="entry name" value="SH3"/>
    <property type="match status" value="5"/>
</dbReference>
<dbReference type="EMBL" id="HAEA01015589">
    <property type="protein sequence ID" value="SBQ44069.1"/>
    <property type="molecule type" value="Transcribed_RNA"/>
</dbReference>
<dbReference type="Pfam" id="PF14604">
    <property type="entry name" value="SH3_9"/>
    <property type="match status" value="2"/>
</dbReference>
<gene>
    <name evidence="6" type="primary">ITSN2A</name>
</gene>
<feature type="compositionally biased region" description="Polar residues" evidence="4">
    <location>
        <begin position="323"/>
        <end position="335"/>
    </location>
</feature>
<accession>A0A1A8EG61</accession>
<dbReference type="CDD" id="cd11838">
    <property type="entry name" value="SH3_Intersectin_3"/>
    <property type="match status" value="1"/>
</dbReference>
<dbReference type="Pfam" id="PF15336">
    <property type="entry name" value="Auts2"/>
    <property type="match status" value="1"/>
</dbReference>
<name>A0A1A8EG61_NOTKA</name>
<dbReference type="FunFam" id="2.30.30.40:FF:000041">
    <property type="entry name" value="Intersectin 1"/>
    <property type="match status" value="1"/>
</dbReference>
<dbReference type="PRINTS" id="PR00499">
    <property type="entry name" value="P67PHOX"/>
</dbReference>
<dbReference type="AlphaFoldDB" id="A0A1A8EG61"/>
<feature type="region of interest" description="Disordered" evidence="4">
    <location>
        <begin position="1"/>
        <end position="194"/>
    </location>
</feature>
<dbReference type="Gene3D" id="2.30.30.40">
    <property type="entry name" value="SH3 Domains"/>
    <property type="match status" value="5"/>
</dbReference>
<evidence type="ECO:0000313" key="6">
    <source>
        <dbReference type="EMBL" id="SBQ44069.1"/>
    </source>
</evidence>
<keyword evidence="1 3" id="KW-0728">SH3 domain</keyword>
<feature type="domain" description="SH3" evidence="5">
    <location>
        <begin position="228"/>
        <end position="289"/>
    </location>
</feature>
<feature type="domain" description="SH3" evidence="5">
    <location>
        <begin position="335"/>
        <end position="404"/>
    </location>
</feature>
<proteinExistence type="predicted"/>
<keyword evidence="2" id="KW-0597">Phosphoprotein</keyword>
<feature type="domain" description="SH3" evidence="5">
    <location>
        <begin position="487"/>
        <end position="551"/>
    </location>
</feature>
<feature type="domain" description="SH3" evidence="5">
    <location>
        <begin position="418"/>
        <end position="476"/>
    </location>
</feature>
<feature type="compositionally biased region" description="Basic and acidic residues" evidence="4">
    <location>
        <begin position="58"/>
        <end position="83"/>
    </location>
</feature>
<feature type="compositionally biased region" description="Polar residues" evidence="4">
    <location>
        <begin position="12"/>
        <end position="25"/>
    </location>
</feature>
<feature type="region of interest" description="Disordered" evidence="4">
    <location>
        <begin position="289"/>
        <end position="335"/>
    </location>
</feature>
<dbReference type="PRINTS" id="PR00452">
    <property type="entry name" value="SH3DOMAIN"/>
</dbReference>
<dbReference type="InterPro" id="IPR023246">
    <property type="entry name" value="AUTS2"/>
</dbReference>
<organism evidence="6">
    <name type="scientific">Nothobranchius kadleci</name>
    <name type="common">African annual killifish</name>
    <dbReference type="NCBI Taxonomy" id="1051664"/>
    <lineage>
        <taxon>Eukaryota</taxon>
        <taxon>Metazoa</taxon>
        <taxon>Chordata</taxon>
        <taxon>Craniata</taxon>
        <taxon>Vertebrata</taxon>
        <taxon>Euteleostomi</taxon>
        <taxon>Actinopterygii</taxon>
        <taxon>Neopterygii</taxon>
        <taxon>Teleostei</taxon>
        <taxon>Neoteleostei</taxon>
        <taxon>Acanthomorphata</taxon>
        <taxon>Ovalentaria</taxon>
        <taxon>Atherinomorphae</taxon>
        <taxon>Cyprinodontiformes</taxon>
        <taxon>Nothobranchiidae</taxon>
        <taxon>Nothobranchius</taxon>
    </lineage>
</organism>
<dbReference type="Pfam" id="PF00018">
    <property type="entry name" value="SH3_1"/>
    <property type="match status" value="1"/>
</dbReference>
<dbReference type="Pfam" id="PF07653">
    <property type="entry name" value="SH3_2"/>
    <property type="match status" value="1"/>
</dbReference>
<evidence type="ECO:0000256" key="4">
    <source>
        <dbReference type="SAM" id="MobiDB-lite"/>
    </source>
</evidence>